<name>A0A140NL26_PROSM</name>
<dbReference type="PANTHER" id="PTHR33420">
    <property type="entry name" value="FIMBRIAL SUBUNIT ELFA-RELATED"/>
    <property type="match status" value="1"/>
</dbReference>
<reference evidence="7 8" key="1">
    <citation type="journal article" date="2012" name="J. Bacteriol.">
        <title>Complete Genome Sequence of Providencia stuartii Clinical Isolate MRSN 2154.</title>
        <authorList>
            <person name="Clifford R.J."/>
            <person name="Hang J."/>
            <person name="Riley M.C."/>
            <person name="Onmus-Leone F."/>
            <person name="Kuschner R.A."/>
            <person name="Lesho E.P."/>
            <person name="Waterman P.E."/>
        </authorList>
    </citation>
    <scope>NUCLEOTIDE SEQUENCE [LARGE SCALE GENOMIC DNA]</scope>
    <source>
        <strain evidence="7 8">MRSN 2154</strain>
    </source>
</reference>
<dbReference type="KEGG" id="psi:S70_13110"/>
<dbReference type="SUPFAM" id="SSF49401">
    <property type="entry name" value="Bacterial adhesins"/>
    <property type="match status" value="1"/>
</dbReference>
<dbReference type="PATRIC" id="fig|1157951.4.peg.2640"/>
<keyword evidence="4" id="KW-0281">Fimbrium</keyword>
<dbReference type="Proteomes" id="UP000005012">
    <property type="component" value="Chromosome"/>
</dbReference>
<evidence type="ECO:0000256" key="1">
    <source>
        <dbReference type="ARBA" id="ARBA00004561"/>
    </source>
</evidence>
<dbReference type="GO" id="GO:0043709">
    <property type="term" value="P:cell adhesion involved in single-species biofilm formation"/>
    <property type="evidence" value="ECO:0007669"/>
    <property type="project" value="TreeGrafter"/>
</dbReference>
<evidence type="ECO:0000256" key="4">
    <source>
        <dbReference type="ARBA" id="ARBA00023263"/>
    </source>
</evidence>
<dbReference type="InterPro" id="IPR000259">
    <property type="entry name" value="Adhesion_dom_fimbrial"/>
</dbReference>
<evidence type="ECO:0000313" key="7">
    <source>
        <dbReference type="EMBL" id="AFH94464.1"/>
    </source>
</evidence>
<dbReference type="EMBL" id="CP003488">
    <property type="protein sequence ID" value="AFH94464.1"/>
    <property type="molecule type" value="Genomic_DNA"/>
</dbReference>
<dbReference type="Gene3D" id="2.60.40.1090">
    <property type="entry name" value="Fimbrial-type adhesion domain"/>
    <property type="match status" value="1"/>
</dbReference>
<dbReference type="InterPro" id="IPR036937">
    <property type="entry name" value="Adhesion_dom_fimbrial_sf"/>
</dbReference>
<feature type="chain" id="PRO_5007303791" evidence="5">
    <location>
        <begin position="28"/>
        <end position="178"/>
    </location>
</feature>
<evidence type="ECO:0000256" key="3">
    <source>
        <dbReference type="ARBA" id="ARBA00022729"/>
    </source>
</evidence>
<proteinExistence type="inferred from homology"/>
<protein>
    <submittedName>
        <fullName evidence="7">Fimbrial protein</fullName>
    </submittedName>
</protein>
<dbReference type="AlphaFoldDB" id="A0A140NL26"/>
<dbReference type="Pfam" id="PF00419">
    <property type="entry name" value="Fimbrial"/>
    <property type="match status" value="1"/>
</dbReference>
<dbReference type="GO" id="GO:0009289">
    <property type="term" value="C:pilus"/>
    <property type="evidence" value="ECO:0007669"/>
    <property type="project" value="UniProtKB-SubCell"/>
</dbReference>
<evidence type="ECO:0000313" key="8">
    <source>
        <dbReference type="Proteomes" id="UP000005012"/>
    </source>
</evidence>
<organism evidence="7 8">
    <name type="scientific">Providencia stuartii (strain MRSN 2154)</name>
    <dbReference type="NCBI Taxonomy" id="1157951"/>
    <lineage>
        <taxon>Bacteria</taxon>
        <taxon>Pseudomonadati</taxon>
        <taxon>Pseudomonadota</taxon>
        <taxon>Gammaproteobacteria</taxon>
        <taxon>Enterobacterales</taxon>
        <taxon>Morganellaceae</taxon>
        <taxon>Providencia</taxon>
    </lineage>
</organism>
<dbReference type="HOGENOM" id="CLU_088965_4_1_6"/>
<keyword evidence="3 5" id="KW-0732">Signal</keyword>
<dbReference type="RefSeq" id="WP_014657443.1">
    <property type="nucleotide sequence ID" value="NC_017731.1"/>
</dbReference>
<sequence length="178" mass="19375">MKYLTLSKLLSLSLSICALIDISPANALGSVKMSGSIIETACAIDVGSRDQTINMGSLSLSDIRRDGQGPAHPFVIKLVNCVLERQNPNKPNWQYFRVTFDGAHQRGLFSVNGQANGVGLQIKRNDDGAIIVPGQALSAQTLTQGSHDLAYELRLVANHAPLVSGQYYSQLRFKLDYE</sequence>
<dbReference type="OrthoDB" id="6986861at2"/>
<feature type="signal peptide" evidence="5">
    <location>
        <begin position="1"/>
        <end position="27"/>
    </location>
</feature>
<feature type="domain" description="Fimbrial-type adhesion" evidence="6">
    <location>
        <begin position="32"/>
        <end position="177"/>
    </location>
</feature>
<reference evidence="8" key="2">
    <citation type="submission" date="2012-04" db="EMBL/GenBank/DDBJ databases">
        <title>Complete genome sequence of Providencia stuartii clinical isolate MRSN 2154.</title>
        <authorList>
            <person name="Clifford R.J."/>
            <person name="Hang J."/>
            <person name="Riley M.C."/>
            <person name="Onmus-Leone F."/>
            <person name="Kuschner R.A."/>
            <person name="Lesho E.P."/>
            <person name="Waterman P.E."/>
        </authorList>
    </citation>
    <scope>NUCLEOTIDE SEQUENCE [LARGE SCALE GENOMIC DNA]</scope>
    <source>
        <strain evidence="8">MRSN 2154</strain>
    </source>
</reference>
<comment type="subcellular location">
    <subcellularLocation>
        <location evidence="1">Fimbrium</location>
    </subcellularLocation>
</comment>
<evidence type="ECO:0000256" key="2">
    <source>
        <dbReference type="ARBA" id="ARBA00006671"/>
    </source>
</evidence>
<accession>A0A140NL26</accession>
<gene>
    <name evidence="7" type="ordered locus">S70_13110</name>
</gene>
<evidence type="ECO:0000259" key="6">
    <source>
        <dbReference type="Pfam" id="PF00419"/>
    </source>
</evidence>
<evidence type="ECO:0000256" key="5">
    <source>
        <dbReference type="SAM" id="SignalP"/>
    </source>
</evidence>
<dbReference type="InterPro" id="IPR008966">
    <property type="entry name" value="Adhesion_dom_sf"/>
</dbReference>
<dbReference type="PANTHER" id="PTHR33420:SF3">
    <property type="entry name" value="FIMBRIAL SUBUNIT ELFA"/>
    <property type="match status" value="1"/>
</dbReference>
<dbReference type="InterPro" id="IPR050263">
    <property type="entry name" value="Bact_Fimbrial_Adh_Pro"/>
</dbReference>
<comment type="similarity">
    <text evidence="2">Belongs to the fimbrial protein family.</text>
</comment>